<proteinExistence type="predicted"/>
<dbReference type="EMBL" id="AUZY01013102">
    <property type="protein sequence ID" value="EQD26643.1"/>
    <property type="molecule type" value="Genomic_DNA"/>
</dbReference>
<sequence>MIKYLVSFLVENNQRDLVLEFLKERYSSIMDRYEQELRPLGWEKRLETLAAMRDREGYMAELKSTPGGVHELIEFNCPIYQIASIMGEACDLENSLFRGALGAKVDSTHRQVTGESYCRFLIHRPNQE</sequence>
<evidence type="ECO:0000313" key="1">
    <source>
        <dbReference type="EMBL" id="EQD26643.1"/>
    </source>
</evidence>
<dbReference type="InterPro" id="IPR036390">
    <property type="entry name" value="WH_DNA-bd_sf"/>
</dbReference>
<accession>T0Y0Z3</accession>
<comment type="caution">
    <text evidence="1">The sequence shown here is derived from an EMBL/GenBank/DDBJ whole genome shotgun (WGS) entry which is preliminary data.</text>
</comment>
<protein>
    <submittedName>
        <fullName evidence="1">Transcriptional regulator protein</fullName>
    </submittedName>
</protein>
<dbReference type="SUPFAM" id="SSF46785">
    <property type="entry name" value="Winged helix' DNA-binding domain"/>
    <property type="match status" value="1"/>
</dbReference>
<name>T0Y0Z3_9ZZZZ</name>
<dbReference type="AlphaFoldDB" id="T0Y0Z3"/>
<organism evidence="1">
    <name type="scientific">mine drainage metagenome</name>
    <dbReference type="NCBI Taxonomy" id="410659"/>
    <lineage>
        <taxon>unclassified sequences</taxon>
        <taxon>metagenomes</taxon>
        <taxon>ecological metagenomes</taxon>
    </lineage>
</organism>
<reference evidence="1" key="2">
    <citation type="journal article" date="2014" name="ISME J.">
        <title>Microbial stratification in low pH oxic and suboxic macroscopic growths along an acid mine drainage.</title>
        <authorList>
            <person name="Mendez-Garcia C."/>
            <person name="Mesa V."/>
            <person name="Sprenger R.R."/>
            <person name="Richter M."/>
            <person name="Diez M.S."/>
            <person name="Solano J."/>
            <person name="Bargiela R."/>
            <person name="Golyshina O.V."/>
            <person name="Manteca A."/>
            <person name="Ramos J.L."/>
            <person name="Gallego J.R."/>
            <person name="Llorente I."/>
            <person name="Martins Dos Santos V.A."/>
            <person name="Jensen O.N."/>
            <person name="Pelaez A.I."/>
            <person name="Sanchez J."/>
            <person name="Ferrer M."/>
        </authorList>
    </citation>
    <scope>NUCLEOTIDE SEQUENCE</scope>
</reference>
<reference evidence="1" key="1">
    <citation type="submission" date="2013-08" db="EMBL/GenBank/DDBJ databases">
        <authorList>
            <person name="Mendez C."/>
            <person name="Richter M."/>
            <person name="Ferrer M."/>
            <person name="Sanchez J."/>
        </authorList>
    </citation>
    <scope>NUCLEOTIDE SEQUENCE</scope>
</reference>
<gene>
    <name evidence="1" type="ORF">B1B_19510</name>
</gene>